<accession>A0A7R9C3K2</accession>
<dbReference type="Proteomes" id="UP000678499">
    <property type="component" value="Unassembled WGS sequence"/>
</dbReference>
<sequence length="227" mass="25140">MDTWEITNEGLPNETLRMSYDVWVDYYLTEAKVGVEKIVITVLPDGTPLTIASNFEELLVILQNNHRLEVTVNAKLCGWDSPNGPYYPTIYGQTINGWSWDNVETGSSVNFVSKMVAKRDGKAYLLQQQYNVLQDGSVAVNLHSLDPITGQLLSVDSASCELSNSAIRIASVDRPRNKLLTIEELTAVQMQGRRISFFADLNDCTGEPKLVIGGTFADGSTLDRFAN</sequence>
<protein>
    <submittedName>
        <fullName evidence="1">Uncharacterized protein</fullName>
    </submittedName>
</protein>
<gene>
    <name evidence="1" type="ORF">NMOB1V02_LOCUS12960</name>
</gene>
<keyword evidence="2" id="KW-1185">Reference proteome</keyword>
<organism evidence="1">
    <name type="scientific">Notodromas monacha</name>
    <dbReference type="NCBI Taxonomy" id="399045"/>
    <lineage>
        <taxon>Eukaryota</taxon>
        <taxon>Metazoa</taxon>
        <taxon>Ecdysozoa</taxon>
        <taxon>Arthropoda</taxon>
        <taxon>Crustacea</taxon>
        <taxon>Oligostraca</taxon>
        <taxon>Ostracoda</taxon>
        <taxon>Podocopa</taxon>
        <taxon>Podocopida</taxon>
        <taxon>Cypridocopina</taxon>
        <taxon>Cypridoidea</taxon>
        <taxon>Cyprididae</taxon>
        <taxon>Notodromas</taxon>
    </lineage>
</organism>
<evidence type="ECO:0000313" key="2">
    <source>
        <dbReference type="Proteomes" id="UP000678499"/>
    </source>
</evidence>
<dbReference type="AlphaFoldDB" id="A0A7R9C3K2"/>
<dbReference type="EMBL" id="OA895866">
    <property type="protein sequence ID" value="CAD7285358.1"/>
    <property type="molecule type" value="Genomic_DNA"/>
</dbReference>
<evidence type="ECO:0000313" key="1">
    <source>
        <dbReference type="EMBL" id="CAD7285358.1"/>
    </source>
</evidence>
<feature type="non-terminal residue" evidence="1">
    <location>
        <position position="227"/>
    </location>
</feature>
<dbReference type="EMBL" id="CAJPEX010013829">
    <property type="protein sequence ID" value="CAG0925510.1"/>
    <property type="molecule type" value="Genomic_DNA"/>
</dbReference>
<name>A0A7R9C3K2_9CRUS</name>
<reference evidence="1" key="1">
    <citation type="submission" date="2020-11" db="EMBL/GenBank/DDBJ databases">
        <authorList>
            <person name="Tran Van P."/>
        </authorList>
    </citation>
    <scope>NUCLEOTIDE SEQUENCE</scope>
</reference>
<proteinExistence type="predicted"/>